<evidence type="ECO:0000313" key="1">
    <source>
        <dbReference type="EMBL" id="SED79043.1"/>
    </source>
</evidence>
<dbReference type="STRING" id="561176.SAMN04488561_0430"/>
<gene>
    <name evidence="1" type="ORF">SAMN04488561_0430</name>
</gene>
<dbReference type="Proteomes" id="UP000181980">
    <property type="component" value="Unassembled WGS sequence"/>
</dbReference>
<reference evidence="2" key="1">
    <citation type="submission" date="2016-10" db="EMBL/GenBank/DDBJ databases">
        <authorList>
            <person name="Varghese N."/>
            <person name="Submissions S."/>
        </authorList>
    </citation>
    <scope>NUCLEOTIDE SEQUENCE [LARGE SCALE GENOMIC DNA]</scope>
    <source>
        <strain evidence="2">DSM 45237</strain>
    </source>
</reference>
<dbReference type="RefSeq" id="WP_069114237.1">
    <property type="nucleotide sequence ID" value="NZ_FNUC01000002.1"/>
</dbReference>
<name>A0A1H5DJH5_9ACTN</name>
<protein>
    <submittedName>
        <fullName evidence="1">Uncharacterized protein</fullName>
    </submittedName>
</protein>
<evidence type="ECO:0000313" key="2">
    <source>
        <dbReference type="Proteomes" id="UP000181980"/>
    </source>
</evidence>
<keyword evidence="2" id="KW-1185">Reference proteome</keyword>
<accession>A0A1H5DJH5</accession>
<sequence>MTNTHTHPTPLTIDGLEVHERRIPRQRIRTQFDDEIARLIRDRVQADLAKRMARRRRHRQDRDALEQRRRYAKQALNAEKLAARAQQTCRCTQPRPPALLGRDPGGGTSVLTLCPVCGRRS</sequence>
<organism evidence="1 2">
    <name type="scientific">Jiangella alba</name>
    <dbReference type="NCBI Taxonomy" id="561176"/>
    <lineage>
        <taxon>Bacteria</taxon>
        <taxon>Bacillati</taxon>
        <taxon>Actinomycetota</taxon>
        <taxon>Actinomycetes</taxon>
        <taxon>Jiangellales</taxon>
        <taxon>Jiangellaceae</taxon>
        <taxon>Jiangella</taxon>
    </lineage>
</organism>
<dbReference type="OrthoDB" id="5192934at2"/>
<dbReference type="EMBL" id="FNUC01000002">
    <property type="protein sequence ID" value="SED79043.1"/>
    <property type="molecule type" value="Genomic_DNA"/>
</dbReference>
<proteinExistence type="predicted"/>
<dbReference type="AlphaFoldDB" id="A0A1H5DJH5"/>